<dbReference type="Gene3D" id="2.60.200.40">
    <property type="match status" value="2"/>
</dbReference>
<proteinExistence type="predicted"/>
<dbReference type="Gene3D" id="3.40.50.10330">
    <property type="entry name" value="Probable inorganic polyphosphate/atp-NAD kinase, domain 1"/>
    <property type="match status" value="1"/>
</dbReference>
<dbReference type="GO" id="GO:0006665">
    <property type="term" value="P:sphingolipid metabolic process"/>
    <property type="evidence" value="ECO:0007669"/>
    <property type="project" value="TreeGrafter"/>
</dbReference>
<dbReference type="GO" id="GO:0001727">
    <property type="term" value="F:lipid kinase activity"/>
    <property type="evidence" value="ECO:0007669"/>
    <property type="project" value="TreeGrafter"/>
</dbReference>
<keyword evidence="2" id="KW-0547">Nucleotide-binding</keyword>
<dbReference type="NCBIfam" id="TIGR00147">
    <property type="entry name" value="YegS/Rv2252/BmrU family lipid kinase"/>
    <property type="match status" value="1"/>
</dbReference>
<gene>
    <name evidence="6" type="ORF">METZ01_LOCUS47740</name>
</gene>
<dbReference type="InterPro" id="IPR045540">
    <property type="entry name" value="YegS/DAGK_C"/>
</dbReference>
<evidence type="ECO:0000256" key="1">
    <source>
        <dbReference type="ARBA" id="ARBA00022679"/>
    </source>
</evidence>
<dbReference type="EMBL" id="UINC01002275">
    <property type="protein sequence ID" value="SUZ94886.1"/>
    <property type="molecule type" value="Genomic_DNA"/>
</dbReference>
<dbReference type="SMART" id="SM00046">
    <property type="entry name" value="DAGKc"/>
    <property type="match status" value="1"/>
</dbReference>
<keyword evidence="1" id="KW-0808">Transferase</keyword>
<evidence type="ECO:0000259" key="5">
    <source>
        <dbReference type="PROSITE" id="PS50146"/>
    </source>
</evidence>
<sequence length="290" mass="32117">MIVNPHGGLKKGLDILEKVKPVFEDQDTQLDILETERAGHAYEYAYELDYTGYDGLCAIGGDGTMHEIINGMLKRPDKRQLPIGLVTGGTGNSFMHDLDCLDPVNAAKRITTGRLRDIDVAEIGSNGEVRYGFNIIGWGMPTDITIMAERIRWLGGQRYNIAAIIEVLKYKQRLAKVIIEGNTVVGDFGFVLGCNTIHTGKGMKMAPLAQLDDGMIDLIIARKASRIKLLRLFPKLFSGKHIADPVVDYRQVREFSVIPQEDCVLNIDGEILGSTPIHVKMIQNAVRVLV</sequence>
<dbReference type="Pfam" id="PF19279">
    <property type="entry name" value="YegS_C"/>
    <property type="match status" value="1"/>
</dbReference>
<dbReference type="AlphaFoldDB" id="A0A381RSM6"/>
<evidence type="ECO:0000256" key="4">
    <source>
        <dbReference type="ARBA" id="ARBA00022840"/>
    </source>
</evidence>
<dbReference type="PROSITE" id="PS50146">
    <property type="entry name" value="DAGK"/>
    <property type="match status" value="1"/>
</dbReference>
<dbReference type="InterPro" id="IPR001206">
    <property type="entry name" value="Diacylglycerol_kinase_cat_dom"/>
</dbReference>
<dbReference type="InterPro" id="IPR050187">
    <property type="entry name" value="Lipid_Phosphate_FormReg"/>
</dbReference>
<dbReference type="PANTHER" id="PTHR12358">
    <property type="entry name" value="SPHINGOSINE KINASE"/>
    <property type="match status" value="1"/>
</dbReference>
<evidence type="ECO:0000313" key="6">
    <source>
        <dbReference type="EMBL" id="SUZ94886.1"/>
    </source>
</evidence>
<dbReference type="SUPFAM" id="SSF111331">
    <property type="entry name" value="NAD kinase/diacylglycerol kinase-like"/>
    <property type="match status" value="1"/>
</dbReference>
<accession>A0A381RSM6</accession>
<dbReference type="GO" id="GO:0005524">
    <property type="term" value="F:ATP binding"/>
    <property type="evidence" value="ECO:0007669"/>
    <property type="project" value="UniProtKB-KW"/>
</dbReference>
<dbReference type="InterPro" id="IPR005218">
    <property type="entry name" value="Diacylglycerol/lipid_kinase"/>
</dbReference>
<keyword evidence="3" id="KW-0418">Kinase</keyword>
<evidence type="ECO:0000256" key="2">
    <source>
        <dbReference type="ARBA" id="ARBA00022741"/>
    </source>
</evidence>
<protein>
    <recommendedName>
        <fullName evidence="5">DAGKc domain-containing protein</fullName>
    </recommendedName>
</protein>
<dbReference type="InterPro" id="IPR016064">
    <property type="entry name" value="NAD/diacylglycerol_kinase_sf"/>
</dbReference>
<dbReference type="GO" id="GO:0016020">
    <property type="term" value="C:membrane"/>
    <property type="evidence" value="ECO:0007669"/>
    <property type="project" value="GOC"/>
</dbReference>
<evidence type="ECO:0000256" key="3">
    <source>
        <dbReference type="ARBA" id="ARBA00022777"/>
    </source>
</evidence>
<keyword evidence="4" id="KW-0067">ATP-binding</keyword>
<feature type="domain" description="DAGKc" evidence="5">
    <location>
        <begin position="1"/>
        <end position="127"/>
    </location>
</feature>
<organism evidence="6">
    <name type="scientific">marine metagenome</name>
    <dbReference type="NCBI Taxonomy" id="408172"/>
    <lineage>
        <taxon>unclassified sequences</taxon>
        <taxon>metagenomes</taxon>
        <taxon>ecological metagenomes</taxon>
    </lineage>
</organism>
<name>A0A381RSM6_9ZZZZ</name>
<dbReference type="Pfam" id="PF00781">
    <property type="entry name" value="DAGK_cat"/>
    <property type="match status" value="1"/>
</dbReference>
<reference evidence="6" key="1">
    <citation type="submission" date="2018-05" db="EMBL/GenBank/DDBJ databases">
        <authorList>
            <person name="Lanie J.A."/>
            <person name="Ng W.-L."/>
            <person name="Kazmierczak K.M."/>
            <person name="Andrzejewski T.M."/>
            <person name="Davidsen T.M."/>
            <person name="Wayne K.J."/>
            <person name="Tettelin H."/>
            <person name="Glass J.I."/>
            <person name="Rusch D."/>
            <person name="Podicherti R."/>
            <person name="Tsui H.-C.T."/>
            <person name="Winkler M.E."/>
        </authorList>
    </citation>
    <scope>NUCLEOTIDE SEQUENCE</scope>
</reference>
<dbReference type="PANTHER" id="PTHR12358:SF54">
    <property type="entry name" value="SPHINGOSINE KINASE RELATED PROTEIN"/>
    <property type="match status" value="1"/>
</dbReference>
<dbReference type="InterPro" id="IPR017438">
    <property type="entry name" value="ATP-NAD_kinase_N"/>
</dbReference>
<dbReference type="GO" id="GO:0008654">
    <property type="term" value="P:phospholipid biosynthetic process"/>
    <property type="evidence" value="ECO:0007669"/>
    <property type="project" value="InterPro"/>
</dbReference>